<dbReference type="EMBL" id="NAJO01000020">
    <property type="protein sequence ID" value="OQO04929.1"/>
    <property type="molecule type" value="Genomic_DNA"/>
</dbReference>
<dbReference type="GO" id="GO:0004526">
    <property type="term" value="F:ribonuclease P activity"/>
    <property type="evidence" value="ECO:0007669"/>
    <property type="project" value="TreeGrafter"/>
</dbReference>
<dbReference type="InParanoid" id="A0A1V8T0U4"/>
<dbReference type="GO" id="GO:0000172">
    <property type="term" value="C:ribonuclease MRP complex"/>
    <property type="evidence" value="ECO:0007669"/>
    <property type="project" value="TreeGrafter"/>
</dbReference>
<reference evidence="2" key="1">
    <citation type="submission" date="2017-03" db="EMBL/GenBank/DDBJ databases">
        <title>Genomes of endolithic fungi from Antarctica.</title>
        <authorList>
            <person name="Coleine C."/>
            <person name="Masonjones S."/>
            <person name="Stajich J.E."/>
        </authorList>
    </citation>
    <scope>NUCLEOTIDE SEQUENCE [LARGE SCALE GENOMIC DNA]</scope>
    <source>
        <strain evidence="2">CCFEE 5527</strain>
    </source>
</reference>
<organism evidence="1 2">
    <name type="scientific">Cryoendolithus antarcticus</name>
    <dbReference type="NCBI Taxonomy" id="1507870"/>
    <lineage>
        <taxon>Eukaryota</taxon>
        <taxon>Fungi</taxon>
        <taxon>Dikarya</taxon>
        <taxon>Ascomycota</taxon>
        <taxon>Pezizomycotina</taxon>
        <taxon>Dothideomycetes</taxon>
        <taxon>Dothideomycetidae</taxon>
        <taxon>Cladosporiales</taxon>
        <taxon>Cladosporiaceae</taxon>
        <taxon>Cryoendolithus</taxon>
    </lineage>
</organism>
<dbReference type="STRING" id="1507870.A0A1V8T0U4"/>
<protein>
    <submittedName>
        <fullName evidence="1">Uncharacterized protein</fullName>
    </submittedName>
</protein>
<dbReference type="PANTHER" id="PTHR15396:SF1">
    <property type="entry name" value="RIBONUCLEASE P PROTEIN SUBUNIT P40"/>
    <property type="match status" value="1"/>
</dbReference>
<gene>
    <name evidence="1" type="ORF">B0A48_07947</name>
</gene>
<dbReference type="AlphaFoldDB" id="A0A1V8T0U4"/>
<keyword evidence="2" id="KW-1185">Reference proteome</keyword>
<proteinExistence type="predicted"/>
<comment type="caution">
    <text evidence="1">The sequence shown here is derived from an EMBL/GenBank/DDBJ whole genome shotgun (WGS) entry which is preliminary data.</text>
</comment>
<evidence type="ECO:0000313" key="2">
    <source>
        <dbReference type="Proteomes" id="UP000192596"/>
    </source>
</evidence>
<dbReference type="Proteomes" id="UP000192596">
    <property type="component" value="Unassembled WGS sequence"/>
</dbReference>
<sequence>MVLNISKASGPSPKCYVHHASLPNYIDNAHPPTKSAPFRTVLEQPFVHTLDVLIPSQHTEAFTSLLTTTFATPIRYAKVYMKLHDILTGDFFNDYIKAGNILMLAEGRLGIDNCFSLVEGVLKFEVDKPTYERLGLEGKVVTGLGRKHVKARYVVEINLRLPSMVRGKKGFERVLWAAKNVLDQSVTWLFYDLNGSNDGTGPIATHSPVVREVKPTIMPLIGVRTPAFPDTINEGDDEQAAEMLEWLALTVMGSPRVLETDRVDPYLCRYSSPVWTVEGSQTIEDLTRLHWHGFIPSQIPINILLAALKVSGDGWMAMSGSAFDGSSYTILSHENFVTTWKYAD</sequence>
<dbReference type="OrthoDB" id="63112at2759"/>
<dbReference type="GO" id="GO:0030681">
    <property type="term" value="C:multimeric ribonuclease P complex"/>
    <property type="evidence" value="ECO:0007669"/>
    <property type="project" value="TreeGrafter"/>
</dbReference>
<accession>A0A1V8T0U4</accession>
<dbReference type="GO" id="GO:0001682">
    <property type="term" value="P:tRNA 5'-leader removal"/>
    <property type="evidence" value="ECO:0007669"/>
    <property type="project" value="InterPro"/>
</dbReference>
<dbReference type="Pfam" id="PF08584">
    <property type="entry name" value="Ribonuc_P_40"/>
    <property type="match status" value="1"/>
</dbReference>
<dbReference type="InterPro" id="IPR013893">
    <property type="entry name" value="RNase_P_Rpp40"/>
</dbReference>
<dbReference type="GO" id="GO:0000171">
    <property type="term" value="F:ribonuclease MRP activity"/>
    <property type="evidence" value="ECO:0007669"/>
    <property type="project" value="TreeGrafter"/>
</dbReference>
<dbReference type="GO" id="GO:0000447">
    <property type="term" value="P:endonucleolytic cleavage in ITS1 to separate SSU-rRNA from 5.8S rRNA and LSU-rRNA from tricistronic rRNA transcript (SSU-rRNA, 5.8S rRNA, LSU-rRNA)"/>
    <property type="evidence" value="ECO:0007669"/>
    <property type="project" value="TreeGrafter"/>
</dbReference>
<name>A0A1V8T0U4_9PEZI</name>
<evidence type="ECO:0000313" key="1">
    <source>
        <dbReference type="EMBL" id="OQO04929.1"/>
    </source>
</evidence>
<dbReference type="PANTHER" id="PTHR15396">
    <property type="entry name" value="RIBONUCLEASE P PROTEIN SUBUNIT P40"/>
    <property type="match status" value="1"/>
</dbReference>